<dbReference type="InterPro" id="IPR000595">
    <property type="entry name" value="cNMP-bd_dom"/>
</dbReference>
<dbReference type="RefSeq" id="WP_132477077.1">
    <property type="nucleotide sequence ID" value="NZ_JBHRVM010000001.1"/>
</dbReference>
<protein>
    <submittedName>
        <fullName evidence="5">CRP-like cAMP-binding protein</fullName>
    </submittedName>
</protein>
<keyword evidence="6" id="KW-1185">Reference proteome</keyword>
<dbReference type="GO" id="GO:0006355">
    <property type="term" value="P:regulation of DNA-templated transcription"/>
    <property type="evidence" value="ECO:0007669"/>
    <property type="project" value="InterPro"/>
</dbReference>
<dbReference type="Proteomes" id="UP000294692">
    <property type="component" value="Unassembled WGS sequence"/>
</dbReference>
<evidence type="ECO:0000256" key="2">
    <source>
        <dbReference type="ARBA" id="ARBA00023125"/>
    </source>
</evidence>
<dbReference type="InterPro" id="IPR012318">
    <property type="entry name" value="HTH_CRP"/>
</dbReference>
<dbReference type="InterPro" id="IPR014710">
    <property type="entry name" value="RmlC-like_jellyroll"/>
</dbReference>
<dbReference type="PROSITE" id="PS51063">
    <property type="entry name" value="HTH_CRP_2"/>
    <property type="match status" value="1"/>
</dbReference>
<dbReference type="SUPFAM" id="SSF51206">
    <property type="entry name" value="cAMP-binding domain-like"/>
    <property type="match status" value="1"/>
</dbReference>
<organism evidence="5 6">
    <name type="scientific">Paracandidimonas soli</name>
    <dbReference type="NCBI Taxonomy" id="1917182"/>
    <lineage>
        <taxon>Bacteria</taxon>
        <taxon>Pseudomonadati</taxon>
        <taxon>Pseudomonadota</taxon>
        <taxon>Betaproteobacteria</taxon>
        <taxon>Burkholderiales</taxon>
        <taxon>Alcaligenaceae</taxon>
        <taxon>Paracandidimonas</taxon>
    </lineage>
</organism>
<dbReference type="EMBL" id="SMBX01000005">
    <property type="protein sequence ID" value="TCU98413.1"/>
    <property type="molecule type" value="Genomic_DNA"/>
</dbReference>
<sequence>MMTHAYQMHQSPYRHITPGEPAPVAMIHVVRGDTIFLAGKPGHAWRLSEGCVRLDRKTYHEASWAGLAIAGDIIGMETLIDSLYTYTASAVTSCTLCAWAPRAPSMTDARLTHALIRSEQRMAETLALRVGRAQDRIHRFLHLLGCAPLELPKLQDIADITGLTLATVSRTLTAMSLAGILRLEGRQRAQRITHIQRPMIN</sequence>
<dbReference type="Gene3D" id="2.60.120.10">
    <property type="entry name" value="Jelly Rolls"/>
    <property type="match status" value="1"/>
</dbReference>
<evidence type="ECO:0000256" key="1">
    <source>
        <dbReference type="ARBA" id="ARBA00023015"/>
    </source>
</evidence>
<evidence type="ECO:0000313" key="5">
    <source>
        <dbReference type="EMBL" id="TCU98413.1"/>
    </source>
</evidence>
<dbReference type="GO" id="GO:0003677">
    <property type="term" value="F:DNA binding"/>
    <property type="evidence" value="ECO:0007669"/>
    <property type="project" value="UniProtKB-KW"/>
</dbReference>
<evidence type="ECO:0000259" key="4">
    <source>
        <dbReference type="PROSITE" id="PS51063"/>
    </source>
</evidence>
<feature type="domain" description="HTH crp-type" evidence="4">
    <location>
        <begin position="131"/>
        <end position="196"/>
    </location>
</feature>
<accession>A0A4R3V4Z1</accession>
<dbReference type="Pfam" id="PF00027">
    <property type="entry name" value="cNMP_binding"/>
    <property type="match status" value="1"/>
</dbReference>
<dbReference type="InterPro" id="IPR036390">
    <property type="entry name" value="WH_DNA-bd_sf"/>
</dbReference>
<gene>
    <name evidence="5" type="ORF">EV686_105110</name>
</gene>
<keyword evidence="1" id="KW-0805">Transcription regulation</keyword>
<name>A0A4R3V4Z1_9BURK</name>
<evidence type="ECO:0000313" key="6">
    <source>
        <dbReference type="Proteomes" id="UP000294692"/>
    </source>
</evidence>
<reference evidence="5 6" key="1">
    <citation type="submission" date="2019-03" db="EMBL/GenBank/DDBJ databases">
        <title>Genomic Encyclopedia of Type Strains, Phase IV (KMG-IV): sequencing the most valuable type-strain genomes for metagenomic binning, comparative biology and taxonomic classification.</title>
        <authorList>
            <person name="Goeker M."/>
        </authorList>
    </citation>
    <scope>NUCLEOTIDE SEQUENCE [LARGE SCALE GENOMIC DNA]</scope>
    <source>
        <strain evidence="5 6">DSM 100048</strain>
    </source>
</reference>
<dbReference type="AlphaFoldDB" id="A0A4R3V4Z1"/>
<keyword evidence="3" id="KW-0804">Transcription</keyword>
<keyword evidence="2" id="KW-0238">DNA-binding</keyword>
<dbReference type="SUPFAM" id="SSF46785">
    <property type="entry name" value="Winged helix' DNA-binding domain"/>
    <property type="match status" value="1"/>
</dbReference>
<evidence type="ECO:0000256" key="3">
    <source>
        <dbReference type="ARBA" id="ARBA00023163"/>
    </source>
</evidence>
<comment type="caution">
    <text evidence="5">The sequence shown here is derived from an EMBL/GenBank/DDBJ whole genome shotgun (WGS) entry which is preliminary data.</text>
</comment>
<dbReference type="Pfam" id="PF00325">
    <property type="entry name" value="Crp"/>
    <property type="match status" value="1"/>
</dbReference>
<proteinExistence type="predicted"/>
<dbReference type="InterPro" id="IPR018490">
    <property type="entry name" value="cNMP-bd_dom_sf"/>
</dbReference>
<dbReference type="OrthoDB" id="5297329at2"/>